<organism evidence="2 3">
    <name type="scientific">Paenibacillus thermoaerophilus</name>
    <dbReference type="NCBI Taxonomy" id="1215385"/>
    <lineage>
        <taxon>Bacteria</taxon>
        <taxon>Bacillati</taxon>
        <taxon>Bacillota</taxon>
        <taxon>Bacilli</taxon>
        <taxon>Bacillales</taxon>
        <taxon>Paenibacillaceae</taxon>
        <taxon>Paenibacillus</taxon>
    </lineage>
</organism>
<comment type="caution">
    <text evidence="2">The sequence shown here is derived from an EMBL/GenBank/DDBJ whole genome shotgun (WGS) entry which is preliminary data.</text>
</comment>
<keyword evidence="3" id="KW-1185">Reference proteome</keyword>
<dbReference type="RefSeq" id="WP_138788783.1">
    <property type="nucleotide sequence ID" value="NZ_JBHTGQ010000004.1"/>
</dbReference>
<accession>A0ABW2UYB3</accession>
<keyword evidence="1" id="KW-0732">Signal</keyword>
<sequence>MIRRMRYRLTAFGLALALAAGSALPAYADGITDGPAAEVASTSIGAVYITGKSYIEVKQAAMLEGDGNKTLAFTLTLHNNDDYEIQFIDYWVRLSNQAGTSFSVSLLPQDKDKNRVPAHSSLDLNMIAKVSESTNFSDLSFRIVKWDFSAPNYERTLGTLKVPADYAMAAPAGSARIVNAPGSAVKMSIRSASVGKNSSYYLPKVQLFIENVGSRTAELPPYQFAIRTSEGLLYPLEAKGFEEKDRSLHPRFTRDVQLTGTIPASVSPDGWELVVTNQTDMNGSKLTLPVAMFVMPEATDVADDSAVPSGQSTVIEHEEWSLLTKVSRFIRMKSDAYYQAAMTFTIKNESKSSVKLPEYRFLLQTADGLTYPAKAEGLKDLSIDPLVSKDISLTASIPTSVSAEGWKLLLLPAADPSQPDRTSDTRLAVYELADTKDEQGVIGVPYDFAVGGGSYQATLEGIQRMPWDEQDILAANLTLSGKMPSSQPIPSLSGYFLLDNLVRIPAQLVVKDNAVTVSKSRDVQMLLYGKLPYSTGYASIKVVLQETNGENKQDLLEFRTGSETVGLPEIAVDSSHRVNNTGRKSQMSVRSVRSYPGISDAELFTVQFNVRNLEKRLVSIGNMVAYFKDDNDALYPAEISKVTKKIGPGSIATLLVSAYLPSGIDRDQLKLIVGTGVKDGQPVTGDAAPDAYIDAVSFALPKENKEPKKDFANLDFYPYTVSLSRFHAQPVSITVGGGGIVSFGFDYELSKNPLVEASDRKLVLEFKDLAGSFVISRTFELGKSGAEGALPVGKNRKVITFNDDILFHKLPYLNQYKVEIYEEFNGEKRLLASKQFDWNVMSE</sequence>
<dbReference type="EMBL" id="JBHTGQ010000004">
    <property type="protein sequence ID" value="MFC7748872.1"/>
    <property type="molecule type" value="Genomic_DNA"/>
</dbReference>
<evidence type="ECO:0000256" key="1">
    <source>
        <dbReference type="SAM" id="SignalP"/>
    </source>
</evidence>
<gene>
    <name evidence="2" type="ORF">ACFQWB_02785</name>
</gene>
<dbReference type="Proteomes" id="UP001596528">
    <property type="component" value="Unassembled WGS sequence"/>
</dbReference>
<name>A0ABW2UYB3_9BACL</name>
<feature type="signal peptide" evidence="1">
    <location>
        <begin position="1"/>
        <end position="28"/>
    </location>
</feature>
<feature type="chain" id="PRO_5046675477" evidence="1">
    <location>
        <begin position="29"/>
        <end position="843"/>
    </location>
</feature>
<evidence type="ECO:0000313" key="2">
    <source>
        <dbReference type="EMBL" id="MFC7748872.1"/>
    </source>
</evidence>
<reference evidence="3" key="1">
    <citation type="journal article" date="2019" name="Int. J. Syst. Evol. Microbiol.">
        <title>The Global Catalogue of Microorganisms (GCM) 10K type strain sequencing project: providing services to taxonomists for standard genome sequencing and annotation.</title>
        <authorList>
            <consortium name="The Broad Institute Genomics Platform"/>
            <consortium name="The Broad Institute Genome Sequencing Center for Infectious Disease"/>
            <person name="Wu L."/>
            <person name="Ma J."/>
        </authorList>
    </citation>
    <scope>NUCLEOTIDE SEQUENCE [LARGE SCALE GENOMIC DNA]</scope>
    <source>
        <strain evidence="3">JCM 18657</strain>
    </source>
</reference>
<evidence type="ECO:0000313" key="3">
    <source>
        <dbReference type="Proteomes" id="UP001596528"/>
    </source>
</evidence>
<protein>
    <submittedName>
        <fullName evidence="2">Uncharacterized protein</fullName>
    </submittedName>
</protein>
<proteinExistence type="predicted"/>